<dbReference type="Pfam" id="PF05768">
    <property type="entry name" value="Glrx-like"/>
    <property type="match status" value="1"/>
</dbReference>
<dbReference type="Gene3D" id="3.40.30.10">
    <property type="entry name" value="Glutaredoxin"/>
    <property type="match status" value="1"/>
</dbReference>
<accession>A0A4S3PWJ9</accession>
<dbReference type="STRING" id="1033734.GCA_000285535_01870"/>
<dbReference type="RefSeq" id="WP_136378555.1">
    <property type="nucleotide sequence ID" value="NZ_SLUB01000005.1"/>
</dbReference>
<dbReference type="Proteomes" id="UP000306477">
    <property type="component" value="Unassembled WGS sequence"/>
</dbReference>
<protein>
    <submittedName>
        <fullName evidence="1">Glutaredoxin family protein</fullName>
    </submittedName>
</protein>
<dbReference type="InterPro" id="IPR008554">
    <property type="entry name" value="Glutaredoxin-like"/>
</dbReference>
<comment type="caution">
    <text evidence="1">The sequence shown here is derived from an EMBL/GenBank/DDBJ whole genome shotgun (WGS) entry which is preliminary data.</text>
</comment>
<evidence type="ECO:0000313" key="2">
    <source>
        <dbReference type="Proteomes" id="UP000306477"/>
    </source>
</evidence>
<dbReference type="AlphaFoldDB" id="A0A4S3PWJ9"/>
<dbReference type="SUPFAM" id="SSF52833">
    <property type="entry name" value="Thioredoxin-like"/>
    <property type="match status" value="1"/>
</dbReference>
<organism evidence="1 2">
    <name type="scientific">Bacillus timonensis</name>
    <dbReference type="NCBI Taxonomy" id="1033734"/>
    <lineage>
        <taxon>Bacteria</taxon>
        <taxon>Bacillati</taxon>
        <taxon>Bacillota</taxon>
        <taxon>Bacilli</taxon>
        <taxon>Bacillales</taxon>
        <taxon>Bacillaceae</taxon>
        <taxon>Bacillus</taxon>
    </lineage>
</organism>
<proteinExistence type="predicted"/>
<dbReference type="EMBL" id="SLUB01000005">
    <property type="protein sequence ID" value="THE14229.1"/>
    <property type="molecule type" value="Genomic_DNA"/>
</dbReference>
<evidence type="ECO:0000313" key="1">
    <source>
        <dbReference type="EMBL" id="THE14229.1"/>
    </source>
</evidence>
<name>A0A4S3PWJ9_9BACI</name>
<dbReference type="PANTHER" id="PTHR33558">
    <property type="entry name" value="GLUTAREDOXIN-LIKE PROTEIN C5ORF63 HOMOLOG"/>
    <property type="match status" value="1"/>
</dbReference>
<dbReference type="InterPro" id="IPR052565">
    <property type="entry name" value="Glutaredoxin-like_YDR286C"/>
</dbReference>
<gene>
    <name evidence="1" type="ORF">E1I69_04730</name>
</gene>
<dbReference type="PANTHER" id="PTHR33558:SF1">
    <property type="entry name" value="GLUTAREDOXIN-LIKE PROTEIN C5ORF63 HOMOLOG"/>
    <property type="match status" value="1"/>
</dbReference>
<reference evidence="1 2" key="1">
    <citation type="journal article" date="2019" name="Indoor Air">
        <title>Impacts of indoor surface finishes on bacterial viability.</title>
        <authorList>
            <person name="Hu J."/>
            <person name="Maamar S.B."/>
            <person name="Glawe A.J."/>
            <person name="Gottel N."/>
            <person name="Gilbert J.A."/>
            <person name="Hartmann E.M."/>
        </authorList>
    </citation>
    <scope>NUCLEOTIDE SEQUENCE [LARGE SCALE GENOMIC DNA]</scope>
    <source>
        <strain evidence="1 2">AF060A6</strain>
    </source>
</reference>
<dbReference type="InterPro" id="IPR036249">
    <property type="entry name" value="Thioredoxin-like_sf"/>
</dbReference>
<dbReference type="OrthoDB" id="32865at2"/>
<keyword evidence="2" id="KW-1185">Reference proteome</keyword>
<sequence>MQVTMYSKENCSLCTKAKKVIEELSEEYPIELHEIDIYKDDQLLEKYQIMIPVIEIGRTEVEYGIIHKETIQEYLNHLLKK</sequence>